<evidence type="ECO:0000256" key="10">
    <source>
        <dbReference type="ARBA" id="ARBA00046140"/>
    </source>
</evidence>
<protein>
    <recommendedName>
        <fullName evidence="4">Viral histone-like protein</fullName>
    </recommendedName>
    <alternativeName>
        <fullName evidence="9">DNA-binding protein pA104R</fullName>
    </alternativeName>
    <alternativeName>
        <fullName evidence="8">pA104R</fullName>
    </alternativeName>
</protein>
<dbReference type="RefSeq" id="WP_035450384.1">
    <property type="nucleotide sequence ID" value="NZ_JNHN01000182.1"/>
</dbReference>
<dbReference type="GO" id="GO:0005829">
    <property type="term" value="C:cytosol"/>
    <property type="evidence" value="ECO:0007669"/>
    <property type="project" value="TreeGrafter"/>
</dbReference>
<comment type="similarity">
    <text evidence="2">Belongs to the bacterial histone-like protein family.</text>
</comment>
<comment type="function">
    <text evidence="10">DNA-binding protein that plays a critical role in nucleoid compaction, genome replication and DNA replication and transcription. Binds to both ssDNA and dsDNA with a binding site covering about 15 nucleotides. Displays DNA-supercoiling activity only when associated with the viral DNA topoisomerase 2.</text>
</comment>
<evidence type="ECO:0000256" key="1">
    <source>
        <dbReference type="ARBA" id="ARBA00004328"/>
    </source>
</evidence>
<dbReference type="InterPro" id="IPR041607">
    <property type="entry name" value="HU-HIG"/>
</dbReference>
<dbReference type="Pfam" id="PF18291">
    <property type="entry name" value="HU-HIG"/>
    <property type="match status" value="1"/>
</dbReference>
<name>A0A078RVF0_BACUN</name>
<gene>
    <name evidence="12" type="ORF">M094_2776</name>
</gene>
<dbReference type="AlphaFoldDB" id="A0A078RVF0"/>
<evidence type="ECO:0000256" key="6">
    <source>
        <dbReference type="ARBA" id="ARBA00022921"/>
    </source>
</evidence>
<accession>A0A078RVF0</accession>
<evidence type="ECO:0000259" key="11">
    <source>
        <dbReference type="Pfam" id="PF18291"/>
    </source>
</evidence>
<feature type="domain" description="HU" evidence="11">
    <location>
        <begin position="1"/>
        <end position="123"/>
    </location>
</feature>
<evidence type="ECO:0000256" key="5">
    <source>
        <dbReference type="ARBA" id="ARBA00022705"/>
    </source>
</evidence>
<evidence type="ECO:0000256" key="4">
    <source>
        <dbReference type="ARBA" id="ARBA00016145"/>
    </source>
</evidence>
<evidence type="ECO:0000256" key="2">
    <source>
        <dbReference type="ARBA" id="ARBA00010529"/>
    </source>
</evidence>
<proteinExistence type="inferred from homology"/>
<dbReference type="PANTHER" id="PTHR33175:SF13">
    <property type="entry name" value="HISTONE-LIKE PROTEIN"/>
    <property type="match status" value="1"/>
</dbReference>
<evidence type="ECO:0000313" key="13">
    <source>
        <dbReference type="Proteomes" id="UP000028013"/>
    </source>
</evidence>
<evidence type="ECO:0000256" key="3">
    <source>
        <dbReference type="ARBA" id="ARBA00011738"/>
    </source>
</evidence>
<evidence type="ECO:0000313" key="12">
    <source>
        <dbReference type="EMBL" id="KDS48227.1"/>
    </source>
</evidence>
<sequence length="207" mass="23622">MAILFDWYELPEPKDKQREEKILHPRIRLNGSTSTAELRRRIQERCSLTKTDVSAVLDALSHVMGEDLAEGRQVHLDGIGYFHPVLTSTEPVTAATKRKTTKIKLKGIKFRADQVLKNEIGAIKAKPLGLNEHSQKLSDKEIDRRLTSYFSTHQFLTRESFQVLCGMMRSTAQLHIRLLRSEGKLENVGKLSQPIYVPCTGYYGRDE</sequence>
<comment type="subunit">
    <text evidence="3">Homodimer.</text>
</comment>
<comment type="caution">
    <text evidence="12">The sequence shown here is derived from an EMBL/GenBank/DDBJ whole genome shotgun (WGS) entry which is preliminary data.</text>
</comment>
<dbReference type="GO" id="GO:0006260">
    <property type="term" value="P:DNA replication"/>
    <property type="evidence" value="ECO:0007669"/>
    <property type="project" value="UniProtKB-KW"/>
</dbReference>
<dbReference type="InterPro" id="IPR000119">
    <property type="entry name" value="Hist_DNA-bd"/>
</dbReference>
<keyword evidence="5" id="KW-0235">DNA replication</keyword>
<dbReference type="SUPFAM" id="SSF47729">
    <property type="entry name" value="IHF-like DNA-binding proteins"/>
    <property type="match status" value="1"/>
</dbReference>
<dbReference type="Proteomes" id="UP000028013">
    <property type="component" value="Unassembled WGS sequence"/>
</dbReference>
<keyword evidence="6" id="KW-0426">Late protein</keyword>
<reference evidence="12 13" key="1">
    <citation type="submission" date="2014-04" db="EMBL/GenBank/DDBJ databases">
        <authorList>
            <person name="Sears C."/>
            <person name="Carroll K."/>
            <person name="Sack B.R."/>
            <person name="Qadri F."/>
            <person name="Myers L.L."/>
            <person name="Chung G.-T."/>
            <person name="Escheverria P."/>
            <person name="Fraser C.M."/>
            <person name="Sadzewicz L."/>
            <person name="Shefchek K.A."/>
            <person name="Tallon L."/>
            <person name="Das S.P."/>
            <person name="Daugherty S."/>
            <person name="Mongodin E.F."/>
        </authorList>
    </citation>
    <scope>NUCLEOTIDE SEQUENCE [LARGE SCALE GENOMIC DNA]</scope>
    <source>
        <strain evidence="12 13">3978 T3 ii</strain>
    </source>
</reference>
<dbReference type="Gene3D" id="4.10.520.10">
    <property type="entry name" value="IHF-like DNA-binding proteins"/>
    <property type="match status" value="1"/>
</dbReference>
<evidence type="ECO:0000256" key="7">
    <source>
        <dbReference type="ARBA" id="ARBA00023125"/>
    </source>
</evidence>
<comment type="subcellular location">
    <subcellularLocation>
        <location evidence="1">Virion</location>
    </subcellularLocation>
</comment>
<dbReference type="EMBL" id="JNHN01000182">
    <property type="protein sequence ID" value="KDS48227.1"/>
    <property type="molecule type" value="Genomic_DNA"/>
</dbReference>
<evidence type="ECO:0000256" key="9">
    <source>
        <dbReference type="ARBA" id="ARBA00033227"/>
    </source>
</evidence>
<organism evidence="12 13">
    <name type="scientific">Bacteroides uniformis str. 3978 T3 ii</name>
    <dbReference type="NCBI Taxonomy" id="1339349"/>
    <lineage>
        <taxon>Bacteria</taxon>
        <taxon>Pseudomonadati</taxon>
        <taxon>Bacteroidota</taxon>
        <taxon>Bacteroidia</taxon>
        <taxon>Bacteroidales</taxon>
        <taxon>Bacteroidaceae</taxon>
        <taxon>Bacteroides</taxon>
    </lineage>
</organism>
<dbReference type="PANTHER" id="PTHR33175">
    <property type="entry name" value="DNA-BINDING PROTEIN HU"/>
    <property type="match status" value="1"/>
</dbReference>
<dbReference type="PATRIC" id="fig|1339349.3.peg.3856"/>
<dbReference type="InterPro" id="IPR010992">
    <property type="entry name" value="IHF-like_DNA-bd_dom_sf"/>
</dbReference>
<keyword evidence="7 12" id="KW-0238">DNA-binding</keyword>
<evidence type="ECO:0000256" key="8">
    <source>
        <dbReference type="ARBA" id="ARBA00033120"/>
    </source>
</evidence>
<dbReference type="GO" id="GO:0003677">
    <property type="term" value="F:DNA binding"/>
    <property type="evidence" value="ECO:0007669"/>
    <property type="project" value="UniProtKB-KW"/>
</dbReference>
<dbReference type="GO" id="GO:0030527">
    <property type="term" value="F:structural constituent of chromatin"/>
    <property type="evidence" value="ECO:0007669"/>
    <property type="project" value="InterPro"/>
</dbReference>